<dbReference type="PANTHER" id="PTHR24243">
    <property type="entry name" value="G-PROTEIN COUPLED RECEPTOR"/>
    <property type="match status" value="1"/>
</dbReference>
<keyword evidence="6" id="KW-0675">Receptor</keyword>
<dbReference type="PANTHER" id="PTHR24243:SF208">
    <property type="entry name" value="PYROKININ-1 RECEPTOR"/>
    <property type="match status" value="1"/>
</dbReference>
<dbReference type="GeneID" id="101857522"/>
<dbReference type="InterPro" id="IPR017452">
    <property type="entry name" value="GPCR_Rhodpsn_7TM"/>
</dbReference>
<feature type="domain" description="G-protein coupled receptors family 1 profile" evidence="9">
    <location>
        <begin position="45"/>
        <end position="233"/>
    </location>
</feature>
<feature type="transmembrane region" description="Helical" evidence="8">
    <location>
        <begin position="132"/>
        <end position="149"/>
    </location>
</feature>
<comment type="subcellular location">
    <subcellularLocation>
        <location evidence="1">Membrane</location>
        <topology evidence="1">Multi-pass membrane protein</topology>
    </subcellularLocation>
</comment>
<accession>A0ABM1ABW9</accession>
<evidence type="ECO:0000256" key="4">
    <source>
        <dbReference type="ARBA" id="ARBA00023040"/>
    </source>
</evidence>
<protein>
    <submittedName>
        <fullName evidence="11">Uncharacterized protein LOC101857522</fullName>
    </submittedName>
</protein>
<evidence type="ECO:0000256" key="5">
    <source>
        <dbReference type="ARBA" id="ARBA00023136"/>
    </source>
</evidence>
<feature type="transmembrane region" description="Helical" evidence="8">
    <location>
        <begin position="23"/>
        <end position="49"/>
    </location>
</feature>
<sequence>MTPPGIQLPFAPKAVATPYPSSALLAVSSIWVIYGLALNSCCIAVFICAERCLCIALPFKVRDILTPGRSAAILALICTFSLASVSPILSTVELIRTRDPETNTTVVNMFLTRENPPRVQATNATVSTAQTTALLCLLLLTGRLVISLNRHTKWRSLHSQAGVRAADRRVVKVVVIVSVVLMVCYTPGQIYTAVSEFAPEFNYGRRHGYLYRASWALAYFLYTLNSSINLVIYYNMSSRYRATLQALLHF</sequence>
<evidence type="ECO:0000313" key="10">
    <source>
        <dbReference type="Proteomes" id="UP000694888"/>
    </source>
</evidence>
<feature type="transmembrane region" description="Helical" evidence="8">
    <location>
        <begin position="214"/>
        <end position="234"/>
    </location>
</feature>
<evidence type="ECO:0000256" key="2">
    <source>
        <dbReference type="ARBA" id="ARBA00022692"/>
    </source>
</evidence>
<reference evidence="11" key="1">
    <citation type="submission" date="2025-08" db="UniProtKB">
        <authorList>
            <consortium name="RefSeq"/>
        </authorList>
    </citation>
    <scope>IDENTIFICATION</scope>
</reference>
<name>A0ABM1ABW9_APLCA</name>
<dbReference type="Pfam" id="PF10324">
    <property type="entry name" value="7TM_GPCR_Srw"/>
    <property type="match status" value="1"/>
</dbReference>
<evidence type="ECO:0000256" key="3">
    <source>
        <dbReference type="ARBA" id="ARBA00022989"/>
    </source>
</evidence>
<dbReference type="SUPFAM" id="SSF81321">
    <property type="entry name" value="Family A G protein-coupled receptor-like"/>
    <property type="match status" value="1"/>
</dbReference>
<feature type="transmembrane region" description="Helical" evidence="8">
    <location>
        <begin position="70"/>
        <end position="89"/>
    </location>
</feature>
<evidence type="ECO:0000313" key="11">
    <source>
        <dbReference type="RefSeq" id="XP_012944755.1"/>
    </source>
</evidence>
<dbReference type="Proteomes" id="UP000694888">
    <property type="component" value="Unplaced"/>
</dbReference>
<dbReference type="Gene3D" id="1.20.1070.10">
    <property type="entry name" value="Rhodopsin 7-helix transmembrane proteins"/>
    <property type="match status" value="1"/>
</dbReference>
<evidence type="ECO:0000256" key="1">
    <source>
        <dbReference type="ARBA" id="ARBA00004141"/>
    </source>
</evidence>
<dbReference type="InterPro" id="IPR019427">
    <property type="entry name" value="7TM_GPCR_serpentine_rcpt_Srw"/>
</dbReference>
<dbReference type="PROSITE" id="PS50262">
    <property type="entry name" value="G_PROTEIN_RECEP_F1_2"/>
    <property type="match status" value="1"/>
</dbReference>
<proteinExistence type="predicted"/>
<gene>
    <name evidence="11" type="primary">LOC101857522</name>
</gene>
<keyword evidence="4" id="KW-0297">G-protein coupled receptor</keyword>
<keyword evidence="10" id="KW-1185">Reference proteome</keyword>
<keyword evidence="7" id="KW-0807">Transducer</keyword>
<evidence type="ECO:0000256" key="7">
    <source>
        <dbReference type="ARBA" id="ARBA00023224"/>
    </source>
</evidence>
<evidence type="ECO:0000256" key="6">
    <source>
        <dbReference type="ARBA" id="ARBA00023170"/>
    </source>
</evidence>
<organism evidence="10 11">
    <name type="scientific">Aplysia californica</name>
    <name type="common">California sea hare</name>
    <dbReference type="NCBI Taxonomy" id="6500"/>
    <lineage>
        <taxon>Eukaryota</taxon>
        <taxon>Metazoa</taxon>
        <taxon>Spiralia</taxon>
        <taxon>Lophotrochozoa</taxon>
        <taxon>Mollusca</taxon>
        <taxon>Gastropoda</taxon>
        <taxon>Heterobranchia</taxon>
        <taxon>Euthyneura</taxon>
        <taxon>Tectipleura</taxon>
        <taxon>Aplysiida</taxon>
        <taxon>Aplysioidea</taxon>
        <taxon>Aplysiidae</taxon>
        <taxon>Aplysia</taxon>
    </lineage>
</organism>
<dbReference type="RefSeq" id="XP_012944755.1">
    <property type="nucleotide sequence ID" value="XM_013089301.1"/>
</dbReference>
<feature type="transmembrane region" description="Helical" evidence="8">
    <location>
        <begin position="170"/>
        <end position="194"/>
    </location>
</feature>
<keyword evidence="2 8" id="KW-0812">Transmembrane</keyword>
<keyword evidence="3 8" id="KW-1133">Transmembrane helix</keyword>
<evidence type="ECO:0000259" key="9">
    <source>
        <dbReference type="PROSITE" id="PS50262"/>
    </source>
</evidence>
<keyword evidence="5 8" id="KW-0472">Membrane</keyword>
<evidence type="ECO:0000256" key="8">
    <source>
        <dbReference type="SAM" id="Phobius"/>
    </source>
</evidence>